<evidence type="ECO:0000256" key="7">
    <source>
        <dbReference type="ARBA" id="ARBA00022705"/>
    </source>
</evidence>
<evidence type="ECO:0000256" key="2">
    <source>
        <dbReference type="ARBA" id="ARBA00010752"/>
    </source>
</evidence>
<dbReference type="InterPro" id="IPR022637">
    <property type="entry name" value="DNA_polIII_beta_cen"/>
</dbReference>
<evidence type="ECO:0000256" key="6">
    <source>
        <dbReference type="ARBA" id="ARBA00022695"/>
    </source>
</evidence>
<evidence type="ECO:0000259" key="12">
    <source>
        <dbReference type="Pfam" id="PF02767"/>
    </source>
</evidence>
<protein>
    <recommendedName>
        <fullName evidence="3 10">Beta sliding clamp</fullName>
    </recommendedName>
</protein>
<dbReference type="PANTHER" id="PTHR30478:SF0">
    <property type="entry name" value="BETA SLIDING CLAMP"/>
    <property type="match status" value="1"/>
</dbReference>
<dbReference type="GO" id="GO:0003887">
    <property type="term" value="F:DNA-directed DNA polymerase activity"/>
    <property type="evidence" value="ECO:0007669"/>
    <property type="project" value="UniProtKB-EC"/>
</dbReference>
<reference evidence="14 15" key="1">
    <citation type="submission" date="2022-03" db="EMBL/GenBank/DDBJ databases">
        <title>Genomic Encyclopedia of Type Strains, Phase III (KMG-III): the genomes of soil and plant-associated and newly described type strains.</title>
        <authorList>
            <person name="Whitman W."/>
        </authorList>
    </citation>
    <scope>NUCLEOTIDE SEQUENCE [LARGE SCALE GENOMIC DNA]</scope>
    <source>
        <strain evidence="14 15">BSker1</strain>
    </source>
</reference>
<dbReference type="Pfam" id="PF02767">
    <property type="entry name" value="DNA_pol3_beta_2"/>
    <property type="match status" value="1"/>
</dbReference>
<dbReference type="PANTHER" id="PTHR30478">
    <property type="entry name" value="DNA POLYMERASE III SUBUNIT BETA"/>
    <property type="match status" value="1"/>
</dbReference>
<evidence type="ECO:0000256" key="9">
    <source>
        <dbReference type="ARBA" id="ARBA00023125"/>
    </source>
</evidence>
<keyword evidence="4 10" id="KW-0963">Cytoplasm</keyword>
<dbReference type="SMART" id="SM00480">
    <property type="entry name" value="POL3Bc"/>
    <property type="match status" value="1"/>
</dbReference>
<evidence type="ECO:0000256" key="4">
    <source>
        <dbReference type="ARBA" id="ARBA00022490"/>
    </source>
</evidence>
<dbReference type="SUPFAM" id="SSF55979">
    <property type="entry name" value="DNA clamp"/>
    <property type="match status" value="3"/>
</dbReference>
<gene>
    <name evidence="14" type="ORF">J2T60_002192</name>
</gene>
<keyword evidence="7 10" id="KW-0235">DNA replication</keyword>
<comment type="similarity">
    <text evidence="2 10">Belongs to the beta sliding clamp family.</text>
</comment>
<evidence type="ECO:0000259" key="13">
    <source>
        <dbReference type="Pfam" id="PF02768"/>
    </source>
</evidence>
<feature type="domain" description="DNA polymerase III beta sliding clamp N-terminal" evidence="11">
    <location>
        <begin position="1"/>
        <end position="118"/>
    </location>
</feature>
<accession>A0ABT1GA44</accession>
<evidence type="ECO:0000256" key="5">
    <source>
        <dbReference type="ARBA" id="ARBA00022679"/>
    </source>
</evidence>
<keyword evidence="15" id="KW-1185">Reference proteome</keyword>
<feature type="domain" description="DNA polymerase III beta sliding clamp C-terminal" evidence="13">
    <location>
        <begin position="246"/>
        <end position="365"/>
    </location>
</feature>
<dbReference type="InterPro" id="IPR022635">
    <property type="entry name" value="DNA_polIII_beta_C"/>
</dbReference>
<comment type="function">
    <text evidence="10">Confers DNA tethering and processivity to DNA polymerases and other proteins. Acts as a clamp, forming a ring around DNA (a reaction catalyzed by the clamp-loading complex) which diffuses in an ATP-independent manner freely and bidirectionally along dsDNA. Initially characterized for its ability to contact the catalytic subunit of DNA polymerase III (Pol III), a complex, multichain enzyme responsible for most of the replicative synthesis in bacteria; Pol III exhibits 3'-5' exonuclease proofreading activity. The beta chain is required for initiation of replication as well as for processivity of DNA replication.</text>
</comment>
<evidence type="ECO:0000256" key="3">
    <source>
        <dbReference type="ARBA" id="ARBA00021035"/>
    </source>
</evidence>
<evidence type="ECO:0000256" key="10">
    <source>
        <dbReference type="PIRNR" id="PIRNR000804"/>
    </source>
</evidence>
<comment type="caution">
    <text evidence="14">The sequence shown here is derived from an EMBL/GenBank/DDBJ whole genome shotgun (WGS) entry which is preliminary data.</text>
</comment>
<dbReference type="InterPro" id="IPR046938">
    <property type="entry name" value="DNA_clamp_sf"/>
</dbReference>
<comment type="subcellular location">
    <subcellularLocation>
        <location evidence="1 10">Cytoplasm</location>
    </subcellularLocation>
</comment>
<dbReference type="CDD" id="cd00140">
    <property type="entry name" value="beta_clamp"/>
    <property type="match status" value="1"/>
</dbReference>
<dbReference type="Pfam" id="PF00712">
    <property type="entry name" value="DNA_pol3_beta"/>
    <property type="match status" value="1"/>
</dbReference>
<dbReference type="RefSeq" id="WP_253449858.1">
    <property type="nucleotide sequence ID" value="NZ_JALJYF010000002.1"/>
</dbReference>
<dbReference type="Pfam" id="PF02768">
    <property type="entry name" value="DNA_pol3_beta_3"/>
    <property type="match status" value="1"/>
</dbReference>
<dbReference type="PIRSF" id="PIRSF000804">
    <property type="entry name" value="DNA_pol_III_b"/>
    <property type="match status" value="1"/>
</dbReference>
<evidence type="ECO:0000256" key="8">
    <source>
        <dbReference type="ARBA" id="ARBA00022932"/>
    </source>
</evidence>
<organism evidence="14 15">
    <name type="scientific">Natronospira proteinivora</name>
    <dbReference type="NCBI Taxonomy" id="1807133"/>
    <lineage>
        <taxon>Bacteria</taxon>
        <taxon>Pseudomonadati</taxon>
        <taxon>Pseudomonadota</taxon>
        <taxon>Gammaproteobacteria</taxon>
        <taxon>Natronospirales</taxon>
        <taxon>Natronospiraceae</taxon>
        <taxon>Natronospira</taxon>
    </lineage>
</organism>
<keyword evidence="5 10" id="KW-0808">Transferase</keyword>
<evidence type="ECO:0000259" key="11">
    <source>
        <dbReference type="Pfam" id="PF00712"/>
    </source>
</evidence>
<feature type="domain" description="DNA polymerase III beta sliding clamp central" evidence="12">
    <location>
        <begin position="128"/>
        <end position="243"/>
    </location>
</feature>
<dbReference type="EMBL" id="JALJYF010000002">
    <property type="protein sequence ID" value="MCP1728192.1"/>
    <property type="molecule type" value="Genomic_DNA"/>
</dbReference>
<keyword evidence="9" id="KW-0238">DNA-binding</keyword>
<proteinExistence type="inferred from homology"/>
<dbReference type="Proteomes" id="UP001523550">
    <property type="component" value="Unassembled WGS sequence"/>
</dbReference>
<name>A0ABT1GA44_9GAMM</name>
<comment type="subunit">
    <text evidence="10">Forms a ring-shaped head-to-tail homodimer around DNA.</text>
</comment>
<keyword evidence="6 10" id="KW-0548">Nucleotidyltransferase</keyword>
<evidence type="ECO:0000313" key="14">
    <source>
        <dbReference type="EMBL" id="MCP1728192.1"/>
    </source>
</evidence>
<keyword evidence="8 10" id="KW-0239">DNA-directed DNA polymerase</keyword>
<dbReference type="InterPro" id="IPR001001">
    <property type="entry name" value="DNA_polIII_beta"/>
</dbReference>
<sequence>MKFELNRDQLLKPVQSVSGVVEKRQTMPVLANIQITAEDGRLTFTGTDLEVELVAEGLAEVASPGEVTVPGRKLLDICKALPEGADIVVELKGERVVIRSGKSRFTLSTLPAAEFPVVEDIQVQRRFEIPQGMLRDLVENTQFSMAQQDVRYYLNGLLLEVSDNRLRAVATDGHRLALCEREVELSDVGTHQVILPRKGVLELQKLLSDGDTPVEVALGANHLQVRVEGLQFTSKLIDGRFPDYERVIPRTGEKVVEANRLRLRESLQRASILSNEKYRGVRLELIPNGFKIQAHNPEQEEAEEELDVVFEGEGMEIGFNVNYLLDALAALDCETVRMDLIDSNNSCLIRDPGREDCKYVVMPMRL</sequence>
<evidence type="ECO:0000313" key="15">
    <source>
        <dbReference type="Proteomes" id="UP001523550"/>
    </source>
</evidence>
<evidence type="ECO:0000256" key="1">
    <source>
        <dbReference type="ARBA" id="ARBA00004496"/>
    </source>
</evidence>
<dbReference type="Gene3D" id="3.70.10.10">
    <property type="match status" value="1"/>
</dbReference>
<dbReference type="Gene3D" id="3.10.150.10">
    <property type="entry name" value="DNA Polymerase III, subunit A, domain 2"/>
    <property type="match status" value="1"/>
</dbReference>
<dbReference type="NCBIfam" id="TIGR00663">
    <property type="entry name" value="dnan"/>
    <property type="match status" value="1"/>
</dbReference>
<dbReference type="InterPro" id="IPR022634">
    <property type="entry name" value="DNA_polIII_beta_N"/>
</dbReference>